<evidence type="ECO:0000256" key="2">
    <source>
        <dbReference type="SAM" id="SignalP"/>
    </source>
</evidence>
<feature type="signal peptide" evidence="2">
    <location>
        <begin position="1"/>
        <end position="19"/>
    </location>
</feature>
<keyword evidence="4" id="KW-1185">Reference proteome</keyword>
<name>A0A8X6X8F9_9ARAC</name>
<dbReference type="Proteomes" id="UP000886998">
    <property type="component" value="Unassembled WGS sequence"/>
</dbReference>
<evidence type="ECO:0000313" key="4">
    <source>
        <dbReference type="Proteomes" id="UP000886998"/>
    </source>
</evidence>
<proteinExistence type="predicted"/>
<feature type="region of interest" description="Disordered" evidence="1">
    <location>
        <begin position="76"/>
        <end position="100"/>
    </location>
</feature>
<sequence>MKRAIYLFTLLGFVTVTLGQNQSPLANMFDGVRNIFHKMLVVTNSLMAQILIKFLSHSSLMTGKEKVPAILEQKETELSKRGQREFGTSQGKLDVMKEDPNATKEDFLKVLQEMKSSGQ</sequence>
<dbReference type="EMBL" id="BMAV01006758">
    <property type="protein sequence ID" value="GFY49012.1"/>
    <property type="molecule type" value="Genomic_DNA"/>
</dbReference>
<comment type="caution">
    <text evidence="3">The sequence shown here is derived from an EMBL/GenBank/DDBJ whole genome shotgun (WGS) entry which is preliminary data.</text>
</comment>
<organism evidence="3 4">
    <name type="scientific">Trichonephila inaurata madagascariensis</name>
    <dbReference type="NCBI Taxonomy" id="2747483"/>
    <lineage>
        <taxon>Eukaryota</taxon>
        <taxon>Metazoa</taxon>
        <taxon>Ecdysozoa</taxon>
        <taxon>Arthropoda</taxon>
        <taxon>Chelicerata</taxon>
        <taxon>Arachnida</taxon>
        <taxon>Araneae</taxon>
        <taxon>Araneomorphae</taxon>
        <taxon>Entelegynae</taxon>
        <taxon>Araneoidea</taxon>
        <taxon>Nephilidae</taxon>
        <taxon>Trichonephila</taxon>
        <taxon>Trichonephila inaurata</taxon>
    </lineage>
</organism>
<protein>
    <submittedName>
        <fullName evidence="3">Uncharacterized protein</fullName>
    </submittedName>
</protein>
<gene>
    <name evidence="3" type="ORF">TNIN_451591</name>
</gene>
<evidence type="ECO:0000256" key="1">
    <source>
        <dbReference type="SAM" id="MobiDB-lite"/>
    </source>
</evidence>
<dbReference type="OrthoDB" id="6425968at2759"/>
<dbReference type="AlphaFoldDB" id="A0A8X6X8F9"/>
<feature type="chain" id="PRO_5036477954" evidence="2">
    <location>
        <begin position="20"/>
        <end position="119"/>
    </location>
</feature>
<evidence type="ECO:0000313" key="3">
    <source>
        <dbReference type="EMBL" id="GFY49012.1"/>
    </source>
</evidence>
<reference evidence="3" key="1">
    <citation type="submission" date="2020-08" db="EMBL/GenBank/DDBJ databases">
        <title>Multicomponent nature underlies the extraordinary mechanical properties of spider dragline silk.</title>
        <authorList>
            <person name="Kono N."/>
            <person name="Nakamura H."/>
            <person name="Mori M."/>
            <person name="Yoshida Y."/>
            <person name="Ohtoshi R."/>
            <person name="Malay A.D."/>
            <person name="Moran D.A.P."/>
            <person name="Tomita M."/>
            <person name="Numata K."/>
            <person name="Arakawa K."/>
        </authorList>
    </citation>
    <scope>NUCLEOTIDE SEQUENCE</scope>
</reference>
<keyword evidence="2" id="KW-0732">Signal</keyword>
<accession>A0A8X6X8F9</accession>